<proteinExistence type="predicted"/>
<reference evidence="2 3" key="1">
    <citation type="submission" date="2018-08" db="EMBL/GenBank/DDBJ databases">
        <title>Draft genome sequences of Leuconostoc spp. and Weissella spp. with biocontrol potential.</title>
        <authorList>
            <person name="Lo R."/>
            <person name="Ho V.T.T."/>
            <person name="Turner M.S."/>
        </authorList>
    </citation>
    <scope>NUCLEOTIDE SEQUENCE [LARGE SCALE GENOMIC DNA]</scope>
    <source>
        <strain evidence="2 3">733</strain>
    </source>
</reference>
<feature type="domain" description="IrrE N-terminal-like" evidence="1">
    <location>
        <begin position="37"/>
        <end position="92"/>
    </location>
</feature>
<protein>
    <submittedName>
        <fullName evidence="2">ImmA/IrrE family metallo-endopeptidase</fullName>
    </submittedName>
</protein>
<evidence type="ECO:0000313" key="2">
    <source>
        <dbReference type="EMBL" id="MCT8389411.1"/>
    </source>
</evidence>
<dbReference type="RefSeq" id="WP_261656950.1">
    <property type="nucleotide sequence ID" value="NZ_QVOV01000007.1"/>
</dbReference>
<dbReference type="Pfam" id="PF06114">
    <property type="entry name" value="Peptidase_M78"/>
    <property type="match status" value="1"/>
</dbReference>
<keyword evidence="3" id="KW-1185">Reference proteome</keyword>
<accession>A0ABT2NVK3</accession>
<dbReference type="Proteomes" id="UP001525857">
    <property type="component" value="Unassembled WGS sequence"/>
</dbReference>
<organism evidence="2 3">
    <name type="scientific">Leuconostoc holzapfelii</name>
    <dbReference type="NCBI Taxonomy" id="434464"/>
    <lineage>
        <taxon>Bacteria</taxon>
        <taxon>Bacillati</taxon>
        <taxon>Bacillota</taxon>
        <taxon>Bacilli</taxon>
        <taxon>Lactobacillales</taxon>
        <taxon>Lactobacillaceae</taxon>
        <taxon>Leuconostoc</taxon>
    </lineage>
</organism>
<gene>
    <name evidence="2" type="ORF">D0501_04910</name>
</gene>
<evidence type="ECO:0000313" key="3">
    <source>
        <dbReference type="Proteomes" id="UP001525857"/>
    </source>
</evidence>
<comment type="caution">
    <text evidence="2">The sequence shown here is derived from an EMBL/GenBank/DDBJ whole genome shotgun (WGS) entry which is preliminary data.</text>
</comment>
<dbReference type="InterPro" id="IPR010359">
    <property type="entry name" value="IrrE_HExxH"/>
</dbReference>
<evidence type="ECO:0000259" key="1">
    <source>
        <dbReference type="Pfam" id="PF06114"/>
    </source>
</evidence>
<sequence length="97" mass="11547">MTEIEMYIHKFPDYIFCGIEVEHPLYYGEVNKIDGKIIIYINTLQPEWRQIETIVHEAGHAEFNMYGDAKRWSIDTMLAEKQAEYVAKYFKLDSVHE</sequence>
<dbReference type="EMBL" id="QVOV01000007">
    <property type="protein sequence ID" value="MCT8389411.1"/>
    <property type="molecule type" value="Genomic_DNA"/>
</dbReference>
<name>A0ABT2NVK3_9LACO</name>